<evidence type="ECO:0000256" key="1">
    <source>
        <dbReference type="ARBA" id="ARBA00022741"/>
    </source>
</evidence>
<protein>
    <submittedName>
        <fullName evidence="5">Heat shock protein Hsp70-8</fullName>
    </submittedName>
</protein>
<dbReference type="Gene3D" id="1.20.1270.10">
    <property type="match status" value="1"/>
</dbReference>
<feature type="non-terminal residue" evidence="5">
    <location>
        <position position="1"/>
    </location>
</feature>
<feature type="compositionally biased region" description="Acidic residues" evidence="4">
    <location>
        <begin position="132"/>
        <end position="144"/>
    </location>
</feature>
<keyword evidence="3" id="KW-0175">Coiled coil</keyword>
<dbReference type="GO" id="GO:0005524">
    <property type="term" value="F:ATP binding"/>
    <property type="evidence" value="ECO:0007669"/>
    <property type="project" value="UniProtKB-KW"/>
</dbReference>
<dbReference type="AlphaFoldDB" id="A1XM69"/>
<dbReference type="InterPro" id="IPR029048">
    <property type="entry name" value="HSP70_C_sf"/>
</dbReference>
<dbReference type="Pfam" id="PF00012">
    <property type="entry name" value="HSP70"/>
    <property type="match status" value="1"/>
</dbReference>
<dbReference type="GO" id="GO:0034663">
    <property type="term" value="C:endoplasmic reticulum chaperone complex"/>
    <property type="evidence" value="ECO:0007669"/>
    <property type="project" value="TreeGrafter"/>
</dbReference>
<dbReference type="InterPro" id="IPR029047">
    <property type="entry name" value="HSP70_peptide-bd_sf"/>
</dbReference>
<dbReference type="Gene3D" id="2.60.34.10">
    <property type="entry name" value="Substrate Binding Domain Of DNAk, Chain A, domain 1"/>
    <property type="match status" value="1"/>
</dbReference>
<dbReference type="SUPFAM" id="SSF100934">
    <property type="entry name" value="Heat shock protein 70kD (HSP70), C-terminal subdomain"/>
    <property type="match status" value="1"/>
</dbReference>
<evidence type="ECO:0000256" key="4">
    <source>
        <dbReference type="SAM" id="MobiDB-lite"/>
    </source>
</evidence>
<accession>A1XM69</accession>
<dbReference type="GO" id="GO:0030968">
    <property type="term" value="P:endoplasmic reticulum unfolded protein response"/>
    <property type="evidence" value="ECO:0007669"/>
    <property type="project" value="TreeGrafter"/>
</dbReference>
<reference evidence="5" key="1">
    <citation type="journal article" date="2007" name="Gene">
        <title>Comparative expression analysis of members of the Hsp70 family in the chytridiomycete Blastocladiella emersonii.</title>
        <authorList>
            <person name="Georg R.d.e. .C."/>
            <person name="Gomes S.L."/>
        </authorList>
    </citation>
    <scope>NUCLEOTIDE SEQUENCE</scope>
</reference>
<keyword evidence="1" id="KW-0547">Nucleotide-binding</keyword>
<dbReference type="GO" id="GO:0140662">
    <property type="term" value="F:ATP-dependent protein folding chaperone"/>
    <property type="evidence" value="ECO:0007669"/>
    <property type="project" value="InterPro"/>
</dbReference>
<name>A1XM69_BLAEM</name>
<dbReference type="InterPro" id="IPR013126">
    <property type="entry name" value="Hsp_70_fam"/>
</dbReference>
<feature type="coiled-coil region" evidence="3">
    <location>
        <begin position="16"/>
        <end position="43"/>
    </location>
</feature>
<organism evidence="5">
    <name type="scientific">Blastocladiella emersonii</name>
    <name type="common">Aquatic fungus</name>
    <dbReference type="NCBI Taxonomy" id="4808"/>
    <lineage>
        <taxon>Eukaryota</taxon>
        <taxon>Fungi</taxon>
        <taxon>Fungi incertae sedis</taxon>
        <taxon>Blastocladiomycota</taxon>
        <taxon>Blastocladiomycetes</taxon>
        <taxon>Blastocladiales</taxon>
        <taxon>Blastocladiaceae</taxon>
        <taxon>Blastocladiella</taxon>
    </lineage>
</organism>
<evidence type="ECO:0000256" key="3">
    <source>
        <dbReference type="SAM" id="Coils"/>
    </source>
</evidence>
<dbReference type="PANTHER" id="PTHR45639:SF34">
    <property type="entry name" value="CHAPERONE PROTEIN DNAK"/>
    <property type="match status" value="1"/>
</dbReference>
<keyword evidence="5" id="KW-0346">Stress response</keyword>
<dbReference type="PANTHER" id="PTHR45639">
    <property type="entry name" value="HSC70CB, ISOFORM G-RELATED"/>
    <property type="match status" value="1"/>
</dbReference>
<dbReference type="EMBL" id="DQ454113">
    <property type="protein sequence ID" value="ABE28013.1"/>
    <property type="molecule type" value="mRNA"/>
</dbReference>
<evidence type="ECO:0000313" key="5">
    <source>
        <dbReference type="EMBL" id="ABE28013.1"/>
    </source>
</evidence>
<evidence type="ECO:0000256" key="2">
    <source>
        <dbReference type="ARBA" id="ARBA00022840"/>
    </source>
</evidence>
<proteinExistence type="evidence at transcript level"/>
<keyword evidence="2" id="KW-0067">ATP-binding</keyword>
<sequence>KATGKSNSITINKDKSRLSADEIERMIQEAKEFEEQDKLVKDKIEAKNALENYLYSLKGQLADDLGKKLPADERKAAQAAVSEAMEWLESNAATASKEDFEERKAEVEEVIKPIIAKAYQGGSSGGSAEDATRDEDDDEFHDEL</sequence>
<feature type="region of interest" description="Disordered" evidence="4">
    <location>
        <begin position="118"/>
        <end position="144"/>
    </location>
</feature>
<dbReference type="SUPFAM" id="SSF100920">
    <property type="entry name" value="Heat shock protein 70kD (HSP70), peptide-binding domain"/>
    <property type="match status" value="1"/>
</dbReference>